<evidence type="ECO:0000256" key="2">
    <source>
        <dbReference type="ARBA" id="ARBA00022475"/>
    </source>
</evidence>
<gene>
    <name evidence="8" type="ORF">IAG43_20500</name>
</gene>
<keyword evidence="4 6" id="KW-1133">Transmembrane helix</keyword>
<accession>A0A7H0I3Z4</accession>
<proteinExistence type="predicted"/>
<evidence type="ECO:0000256" key="6">
    <source>
        <dbReference type="SAM" id="Phobius"/>
    </source>
</evidence>
<evidence type="ECO:0000256" key="1">
    <source>
        <dbReference type="ARBA" id="ARBA00004651"/>
    </source>
</evidence>
<feature type="transmembrane region" description="Helical" evidence="6">
    <location>
        <begin position="754"/>
        <end position="778"/>
    </location>
</feature>
<dbReference type="GO" id="GO:0005886">
    <property type="term" value="C:plasma membrane"/>
    <property type="evidence" value="ECO:0007669"/>
    <property type="project" value="UniProtKB-SubCell"/>
</dbReference>
<dbReference type="AlphaFoldDB" id="A0A7H0I3Z4"/>
<evidence type="ECO:0000256" key="4">
    <source>
        <dbReference type="ARBA" id="ARBA00022989"/>
    </source>
</evidence>
<dbReference type="EMBL" id="CP060825">
    <property type="protein sequence ID" value="QNP67510.1"/>
    <property type="molecule type" value="Genomic_DNA"/>
</dbReference>
<dbReference type="Pfam" id="PF02687">
    <property type="entry name" value="FtsX"/>
    <property type="match status" value="2"/>
</dbReference>
<keyword evidence="3 6" id="KW-0812">Transmembrane</keyword>
<keyword evidence="5 6" id="KW-0472">Membrane</keyword>
<feature type="transmembrane region" description="Helical" evidence="6">
    <location>
        <begin position="191"/>
        <end position="214"/>
    </location>
</feature>
<evidence type="ECO:0000313" key="9">
    <source>
        <dbReference type="Proteomes" id="UP000516230"/>
    </source>
</evidence>
<evidence type="ECO:0000256" key="5">
    <source>
        <dbReference type="ARBA" id="ARBA00023136"/>
    </source>
</evidence>
<name>A0A7H0I3Z4_9ACTN</name>
<evidence type="ECO:0000259" key="7">
    <source>
        <dbReference type="Pfam" id="PF02687"/>
    </source>
</evidence>
<keyword evidence="9" id="KW-1185">Reference proteome</keyword>
<evidence type="ECO:0000313" key="8">
    <source>
        <dbReference type="EMBL" id="QNP67510.1"/>
    </source>
</evidence>
<keyword evidence="2" id="KW-1003">Cell membrane</keyword>
<feature type="transmembrane region" description="Helical" evidence="6">
    <location>
        <begin position="723"/>
        <end position="742"/>
    </location>
</feature>
<feature type="domain" description="ABC3 transporter permease C-terminal" evidence="7">
    <location>
        <begin position="675"/>
        <end position="780"/>
    </location>
</feature>
<evidence type="ECO:0000256" key="3">
    <source>
        <dbReference type="ARBA" id="ARBA00022692"/>
    </source>
</evidence>
<feature type="transmembrane region" description="Helical" evidence="6">
    <location>
        <begin position="330"/>
        <end position="347"/>
    </location>
</feature>
<feature type="transmembrane region" description="Helical" evidence="6">
    <location>
        <begin position="246"/>
        <end position="268"/>
    </location>
</feature>
<feature type="transmembrane region" description="Helical" evidence="6">
    <location>
        <begin position="288"/>
        <end position="309"/>
    </location>
</feature>
<feature type="transmembrane region" description="Helical" evidence="6">
    <location>
        <begin position="359"/>
        <end position="380"/>
    </location>
</feature>
<dbReference type="PANTHER" id="PTHR30287">
    <property type="entry name" value="MEMBRANE COMPONENT OF PREDICTED ABC SUPERFAMILY METABOLITE UPTAKE TRANSPORTER"/>
    <property type="match status" value="1"/>
</dbReference>
<dbReference type="InterPro" id="IPR003838">
    <property type="entry name" value="ABC3_permease_C"/>
</dbReference>
<reference evidence="8 9" key="1">
    <citation type="submission" date="2020-08" db="EMBL/GenBank/DDBJ databases">
        <title>A novel species.</title>
        <authorList>
            <person name="Gao J."/>
        </authorList>
    </citation>
    <scope>NUCLEOTIDE SEQUENCE [LARGE SCALE GENOMIC DNA]</scope>
    <source>
        <strain evidence="8 9">CRPJ-33</strain>
    </source>
</reference>
<dbReference type="PANTHER" id="PTHR30287:SF1">
    <property type="entry name" value="INNER MEMBRANE PROTEIN"/>
    <property type="match status" value="1"/>
</dbReference>
<dbReference type="Proteomes" id="UP000516230">
    <property type="component" value="Chromosome"/>
</dbReference>
<feature type="transmembrane region" description="Helical" evidence="6">
    <location>
        <begin position="667"/>
        <end position="685"/>
    </location>
</feature>
<feature type="domain" description="ABC3 transporter permease C-terminal" evidence="7">
    <location>
        <begin position="198"/>
        <end position="311"/>
    </location>
</feature>
<sequence length="789" mass="81995">MLHELALGARFALGGGREGLTRTALTALGTGLGVALLLLAASVPHIMAAREAREAARTASDWYSTEPVQRSDRTVVHLETGTEYRGDPVAGELLRADGRRPVLPPGLERMPAEGEMFVSPALGELLASDGGALLKERLGARVAGTIGDEGLHDPGDLRYYAGSDTLTTANGGSRTAGYGTGRPHDPVDAPLLVLIVLICVVLLVPVAVFLATAARFGGERRDQRLAALRLTGADVRATRRIAAGEALLGSLLGLAVGAGVFAVSRLFAGSVRLWDLGAFPHDVVPAPWAGALVLAAVPLCAVVTTLVAMRAVTVEPLGVVRETAPVRRRLWWRLAMPLAGVGVLLAIGRVTPGGAVDTFPVAAGAILVLLGLSTLLPWLVDAVVRRLGGAGPLPWQLAVRRLQLGGGAAARAVSGITVAVAGAIALQMLFAGMHADFARLISHSSWAGRMSVLAEYAAPDLAPEAEKAFRATPGVRDATAVIEASAVGTGPVTGDESRPMTSLVVASCPTLRRLAEISDCSEGDAFVVHRRGDAELNRWIDRTARKGRPVDLNNPFERDRETGPLLWTLPAGSPTVPARPDAGGEELFGIFATPGALSRADAGGAGAPVDPAELPGARTIAQVHLDEGVPDAAEHVRNTAARLSPLLAVREAADAVRDQRYASVQKGLLAGASGTLALIAASLVVAQIEQLRERRRLLSVLVAFGTRRATLAWSVLWQTALPVALGMVVATAGGLALGAVMLRMTGKAVSDWWVFVPLAGAGAGVVAGVTLLSLPALWRLMRADGLRTE</sequence>
<dbReference type="RefSeq" id="WP_187744558.1">
    <property type="nucleotide sequence ID" value="NZ_CP060825.1"/>
</dbReference>
<organism evidence="8 9">
    <name type="scientific">Streptomyces genisteinicus</name>
    <dbReference type="NCBI Taxonomy" id="2768068"/>
    <lineage>
        <taxon>Bacteria</taxon>
        <taxon>Bacillati</taxon>
        <taxon>Actinomycetota</taxon>
        <taxon>Actinomycetes</taxon>
        <taxon>Kitasatosporales</taxon>
        <taxon>Streptomycetaceae</taxon>
        <taxon>Streptomyces</taxon>
    </lineage>
</organism>
<protein>
    <submittedName>
        <fullName evidence="8">ABC transporter permease</fullName>
    </submittedName>
</protein>
<feature type="transmembrane region" description="Helical" evidence="6">
    <location>
        <begin position="408"/>
        <end position="430"/>
    </location>
</feature>
<comment type="subcellular location">
    <subcellularLocation>
        <location evidence="1">Cell membrane</location>
        <topology evidence="1">Multi-pass membrane protein</topology>
    </subcellularLocation>
</comment>
<dbReference type="KEGG" id="sgj:IAG43_20500"/>
<dbReference type="InterPro" id="IPR038766">
    <property type="entry name" value="Membrane_comp_ABC_pdt"/>
</dbReference>